<dbReference type="Proteomes" id="UP000663823">
    <property type="component" value="Unassembled WGS sequence"/>
</dbReference>
<feature type="non-terminal residue" evidence="1">
    <location>
        <position position="74"/>
    </location>
</feature>
<dbReference type="AlphaFoldDB" id="A0A820J944"/>
<evidence type="ECO:0000313" key="2">
    <source>
        <dbReference type="Proteomes" id="UP000663823"/>
    </source>
</evidence>
<evidence type="ECO:0000313" key="1">
    <source>
        <dbReference type="EMBL" id="CAF4323505.1"/>
    </source>
</evidence>
<protein>
    <submittedName>
        <fullName evidence="1">Uncharacterized protein</fullName>
    </submittedName>
</protein>
<name>A0A820J944_9BILA</name>
<comment type="caution">
    <text evidence="1">The sequence shown here is derived from an EMBL/GenBank/DDBJ whole genome shotgun (WGS) entry which is preliminary data.</text>
</comment>
<reference evidence="1" key="1">
    <citation type="submission" date="2021-02" db="EMBL/GenBank/DDBJ databases">
        <authorList>
            <person name="Nowell W R."/>
        </authorList>
    </citation>
    <scope>NUCLEOTIDE SEQUENCE</scope>
</reference>
<gene>
    <name evidence="1" type="ORF">OTI717_LOCUS42733</name>
</gene>
<organism evidence="1 2">
    <name type="scientific">Rotaria sordida</name>
    <dbReference type="NCBI Taxonomy" id="392033"/>
    <lineage>
        <taxon>Eukaryota</taxon>
        <taxon>Metazoa</taxon>
        <taxon>Spiralia</taxon>
        <taxon>Gnathifera</taxon>
        <taxon>Rotifera</taxon>
        <taxon>Eurotatoria</taxon>
        <taxon>Bdelloidea</taxon>
        <taxon>Philodinida</taxon>
        <taxon>Philodinidae</taxon>
        <taxon>Rotaria</taxon>
    </lineage>
</organism>
<accession>A0A820J944</accession>
<dbReference type="EMBL" id="CAJOAX010054319">
    <property type="protein sequence ID" value="CAF4323505.1"/>
    <property type="molecule type" value="Genomic_DNA"/>
</dbReference>
<proteinExistence type="predicted"/>
<sequence length="74" mass="8456">MITTMKSIECLPNELWLLFMIFLPPIDLYRALAGLNHRINYLLSSMTPRPVLDTSQCAGDRICFSDLLQLIEGK</sequence>